<organism evidence="1 2">
    <name type="scientific">Actinoalloteichus hoggarensis</name>
    <dbReference type="NCBI Taxonomy" id="1470176"/>
    <lineage>
        <taxon>Bacteria</taxon>
        <taxon>Bacillati</taxon>
        <taxon>Actinomycetota</taxon>
        <taxon>Actinomycetes</taxon>
        <taxon>Pseudonocardiales</taxon>
        <taxon>Pseudonocardiaceae</taxon>
        <taxon>Actinoalloteichus</taxon>
    </lineage>
</organism>
<name>A0A221WAS6_9PSEU</name>
<dbReference type="PANTHER" id="PTHR40763">
    <property type="entry name" value="MEMBRANE PROTEIN-RELATED"/>
    <property type="match status" value="1"/>
</dbReference>
<dbReference type="AlphaFoldDB" id="A0A221WAS6"/>
<dbReference type="EMBL" id="CP022521">
    <property type="protein sequence ID" value="ASO22686.1"/>
    <property type="molecule type" value="Genomic_DNA"/>
</dbReference>
<protein>
    <submittedName>
        <fullName evidence="1">Uncharacterized protein</fullName>
    </submittedName>
</protein>
<proteinExistence type="predicted"/>
<dbReference type="Proteomes" id="UP000204221">
    <property type="component" value="Chromosome"/>
</dbReference>
<keyword evidence="2" id="KW-1185">Reference proteome</keyword>
<evidence type="ECO:0000313" key="2">
    <source>
        <dbReference type="Proteomes" id="UP000204221"/>
    </source>
</evidence>
<dbReference type="Pfam" id="PF08044">
    <property type="entry name" value="DUF1707"/>
    <property type="match status" value="1"/>
</dbReference>
<dbReference type="InterPro" id="IPR012551">
    <property type="entry name" value="DUF1707_SHOCT-like"/>
</dbReference>
<gene>
    <name evidence="1" type="ORF">AHOG_25405</name>
</gene>
<dbReference type="RefSeq" id="WP_093943590.1">
    <property type="nucleotide sequence ID" value="NZ_CP022521.1"/>
</dbReference>
<dbReference type="OrthoDB" id="4772576at2"/>
<reference evidence="1 2" key="1">
    <citation type="submission" date="2017-07" db="EMBL/GenBank/DDBJ databases">
        <title>Complete genome sequence of Actinoalloteichus hoggarensis DSM 45943, type strain of Actinoalloteichus hoggarensis.</title>
        <authorList>
            <person name="Ruckert C."/>
            <person name="Nouioui I."/>
            <person name="Willmese J."/>
            <person name="van Wezel G."/>
            <person name="Klenk H.-P."/>
            <person name="Kalinowski J."/>
            <person name="Zotchev S.B."/>
        </authorList>
    </citation>
    <scope>NUCLEOTIDE SEQUENCE [LARGE SCALE GENOMIC DNA]</scope>
    <source>
        <strain evidence="1 2">DSM 45943</strain>
    </source>
</reference>
<sequence>MDANAEGSATGNAGQPISIRASNAERETFAVRLQQAFAEGRLDVGELDERLARAYAAKTIDELTPLVADLPPTAGSPAVAGQALPARPQPASLAPNVTGPAEVRLQASAMGLERTGSWLVPARLIVESKYGSVKLDLTAATIPTPEVELVLDVKYGGVEVILPAEATADLDGFHSRWGWQSLKVPSVRTGRTLHVAITGANKYGPVTVRYSRWFR</sequence>
<accession>A0A221WAS6</accession>
<dbReference type="KEGG" id="ahg:AHOG_25405"/>
<dbReference type="PANTHER" id="PTHR40763:SF5">
    <property type="entry name" value="MEMBRANE PROTEIN"/>
    <property type="match status" value="1"/>
</dbReference>
<evidence type="ECO:0000313" key="1">
    <source>
        <dbReference type="EMBL" id="ASO22686.1"/>
    </source>
</evidence>